<keyword evidence="6 10" id="KW-0735">Signal-anchor</keyword>
<evidence type="ECO:0000256" key="2">
    <source>
        <dbReference type="ARBA" id="ARBA00008661"/>
    </source>
</evidence>
<keyword evidence="5 10" id="KW-0812">Transmembrane</keyword>
<reference evidence="12" key="1">
    <citation type="submission" date="2025-08" db="UniProtKB">
        <authorList>
            <consortium name="RefSeq"/>
        </authorList>
    </citation>
    <scope>IDENTIFICATION</scope>
    <source>
        <tissue evidence="12">Gonads</tissue>
    </source>
</reference>
<dbReference type="PANTHER" id="PTHR11214:SF314">
    <property type="entry name" value="HEXOSYLTRANSFERASE"/>
    <property type="match status" value="1"/>
</dbReference>
<dbReference type="EC" id="2.4.1.-" evidence="10"/>
<keyword evidence="7 10" id="KW-1133">Transmembrane helix</keyword>
<accession>A0A1S3HQE0</accession>
<evidence type="ECO:0000256" key="8">
    <source>
        <dbReference type="ARBA" id="ARBA00023034"/>
    </source>
</evidence>
<evidence type="ECO:0000313" key="11">
    <source>
        <dbReference type="Proteomes" id="UP000085678"/>
    </source>
</evidence>
<dbReference type="Proteomes" id="UP000085678">
    <property type="component" value="Unplaced"/>
</dbReference>
<keyword evidence="4" id="KW-0808">Transferase</keyword>
<evidence type="ECO:0000256" key="9">
    <source>
        <dbReference type="ARBA" id="ARBA00023136"/>
    </source>
</evidence>
<evidence type="ECO:0000256" key="7">
    <source>
        <dbReference type="ARBA" id="ARBA00022989"/>
    </source>
</evidence>
<evidence type="ECO:0000256" key="6">
    <source>
        <dbReference type="ARBA" id="ARBA00022968"/>
    </source>
</evidence>
<dbReference type="GO" id="GO:0016758">
    <property type="term" value="F:hexosyltransferase activity"/>
    <property type="evidence" value="ECO:0007669"/>
    <property type="project" value="InterPro"/>
</dbReference>
<proteinExistence type="inferred from homology"/>
<dbReference type="RefSeq" id="XP_013387756.1">
    <property type="nucleotide sequence ID" value="XM_013532302.1"/>
</dbReference>
<evidence type="ECO:0000256" key="10">
    <source>
        <dbReference type="RuleBase" id="RU363063"/>
    </source>
</evidence>
<dbReference type="OMA" id="RRVINLM"/>
<dbReference type="PANTHER" id="PTHR11214">
    <property type="entry name" value="BETA-1,3-N-ACETYLGLUCOSAMINYLTRANSFERASE"/>
    <property type="match status" value="1"/>
</dbReference>
<dbReference type="Gene3D" id="3.90.550.50">
    <property type="match status" value="1"/>
</dbReference>
<keyword evidence="8 10" id="KW-0333">Golgi apparatus</keyword>
<dbReference type="Pfam" id="PF01762">
    <property type="entry name" value="Galactosyl_T"/>
    <property type="match status" value="1"/>
</dbReference>
<comment type="similarity">
    <text evidence="2 10">Belongs to the glycosyltransferase 31 family.</text>
</comment>
<organism evidence="11 12">
    <name type="scientific">Lingula anatina</name>
    <name type="common">Brachiopod</name>
    <name type="synonym">Lingula unguis</name>
    <dbReference type="NCBI Taxonomy" id="7574"/>
    <lineage>
        <taxon>Eukaryota</taxon>
        <taxon>Metazoa</taxon>
        <taxon>Spiralia</taxon>
        <taxon>Lophotrochozoa</taxon>
        <taxon>Brachiopoda</taxon>
        <taxon>Linguliformea</taxon>
        <taxon>Lingulata</taxon>
        <taxon>Lingulida</taxon>
        <taxon>Linguloidea</taxon>
        <taxon>Lingulidae</taxon>
        <taxon>Lingula</taxon>
    </lineage>
</organism>
<sequence>MAKRTTPSVNSRIFIKHKVRRVINLMERSAKIAKVRLKALAERSAVISRLYGCLLQGELACRRRRFQAILGVSLALVLLLLILLGRHGDQHLDTKTAVKGTRPKEIWLAFDMLTPSSEKKQNETVNMTAVAPTNESYVWPKCDFCVRNFAKAGNLSEQDMEKAKKNKCIPVLCIPPDDFFKKRPLPLNNLNKLMLRPTKDACAGNLTGVIVVYTQVASTDVRNVWRQVTKRFLMSHPDFRIFFVIGYTSNKVQWGRITEDSDVNNDVISYEFTDSYENLPTKTALMLHWFSQFCRDAKYLIKMDDDMYFNPRKLLETLEEIPDHMVLAGKMIFHARVQRNPKNKFYVSEEEYPYPYWPNYVAGGMYIVSADAVSKLWHAVSYVPRVTIEDAWLTLLALSVGVERYFLPDMYGEHEKWSDENRDEICQAADKFVGYLVRSDKPGTSRKDIAKLWMNCQRKYI</sequence>
<dbReference type="GeneID" id="106156873"/>
<keyword evidence="11" id="KW-1185">Reference proteome</keyword>
<dbReference type="GO" id="GO:0006493">
    <property type="term" value="P:protein O-linked glycosylation"/>
    <property type="evidence" value="ECO:0007669"/>
    <property type="project" value="TreeGrafter"/>
</dbReference>
<dbReference type="InterPro" id="IPR002659">
    <property type="entry name" value="Glyco_trans_31"/>
</dbReference>
<evidence type="ECO:0000256" key="3">
    <source>
        <dbReference type="ARBA" id="ARBA00022676"/>
    </source>
</evidence>
<dbReference type="KEGG" id="lak:106156873"/>
<evidence type="ECO:0000256" key="4">
    <source>
        <dbReference type="ARBA" id="ARBA00022679"/>
    </source>
</evidence>
<evidence type="ECO:0000256" key="1">
    <source>
        <dbReference type="ARBA" id="ARBA00004323"/>
    </source>
</evidence>
<dbReference type="AlphaFoldDB" id="A0A1S3HQE0"/>
<dbReference type="GO" id="GO:0000139">
    <property type="term" value="C:Golgi membrane"/>
    <property type="evidence" value="ECO:0007669"/>
    <property type="project" value="UniProtKB-SubCell"/>
</dbReference>
<dbReference type="OrthoDB" id="2139606at2759"/>
<name>A0A1S3HQE0_LINAN</name>
<dbReference type="InterPro" id="IPR029044">
    <property type="entry name" value="Nucleotide-diphossugar_trans"/>
</dbReference>
<keyword evidence="9 10" id="KW-0472">Membrane</keyword>
<dbReference type="SUPFAM" id="SSF53448">
    <property type="entry name" value="Nucleotide-diphospho-sugar transferases"/>
    <property type="match status" value="1"/>
</dbReference>
<protein>
    <recommendedName>
        <fullName evidence="10">Hexosyltransferase</fullName>
        <ecNumber evidence="10">2.4.1.-</ecNumber>
    </recommendedName>
</protein>
<dbReference type="InParanoid" id="A0A1S3HQE0"/>
<gene>
    <name evidence="12" type="primary">LOC106156873</name>
</gene>
<evidence type="ECO:0000256" key="5">
    <source>
        <dbReference type="ARBA" id="ARBA00022692"/>
    </source>
</evidence>
<comment type="subcellular location">
    <subcellularLocation>
        <location evidence="1 10">Golgi apparatus membrane</location>
        <topology evidence="1 10">Single-pass type II membrane protein</topology>
    </subcellularLocation>
</comment>
<feature type="transmembrane region" description="Helical" evidence="10">
    <location>
        <begin position="66"/>
        <end position="85"/>
    </location>
</feature>
<evidence type="ECO:0000313" key="12">
    <source>
        <dbReference type="RefSeq" id="XP_013387756.1"/>
    </source>
</evidence>
<keyword evidence="3 10" id="KW-0328">Glycosyltransferase</keyword>